<evidence type="ECO:0000313" key="2">
    <source>
        <dbReference type="EMBL" id="MBO1927583.1"/>
    </source>
</evidence>
<feature type="chain" id="PRO_5045756563" evidence="1">
    <location>
        <begin position="36"/>
        <end position="326"/>
    </location>
</feature>
<sequence length="326" mass="36581">MFQLHSKHFSKPVLGVLISITQLLAFFALSSPAHAAQETEMVMAQQLGYPLHRDFVPLNHVMVKKVDINGNTRITISPFDKPNAPWLEFAEEKNVNQLVDSKNTFYTLISGQFMALHPTQPGQAITVQQNTLLTRIAEQPDGSLIMYMGDPSHVDESKAPRFMETPYFTTFVLKEADLANYKGVQYEELMADPKAQEGVLKAHFDKVNNQDLAALKIPSKGKLHSGSVAKQSIKLAKRIAEQDGQKMGTTHVVSNGWSFKKHAITGVPLYRYANVAFTQKNKNGKCMLLGFQIRQDYDGSGYNDMVYSKTMLRNPPYGQYMSCKNL</sequence>
<evidence type="ECO:0000313" key="3">
    <source>
        <dbReference type="Proteomes" id="UP000664835"/>
    </source>
</evidence>
<dbReference type="EMBL" id="JAGETV010000013">
    <property type="protein sequence ID" value="MBO1927583.1"/>
    <property type="molecule type" value="Genomic_DNA"/>
</dbReference>
<dbReference type="RefSeq" id="WP_208149966.1">
    <property type="nucleotide sequence ID" value="NZ_JAGETV010000013.1"/>
</dbReference>
<gene>
    <name evidence="2" type="ORF">J3998_08320</name>
</gene>
<protein>
    <submittedName>
        <fullName evidence="2">Uncharacterized protein</fullName>
    </submittedName>
</protein>
<accession>A0ABS3Q5I3</accession>
<organism evidence="2 3">
    <name type="scientific">Thiomicrorhabdus marina</name>
    <dbReference type="NCBI Taxonomy" id="2818442"/>
    <lineage>
        <taxon>Bacteria</taxon>
        <taxon>Pseudomonadati</taxon>
        <taxon>Pseudomonadota</taxon>
        <taxon>Gammaproteobacteria</taxon>
        <taxon>Thiotrichales</taxon>
        <taxon>Piscirickettsiaceae</taxon>
        <taxon>Thiomicrorhabdus</taxon>
    </lineage>
</organism>
<comment type="caution">
    <text evidence="2">The sequence shown here is derived from an EMBL/GenBank/DDBJ whole genome shotgun (WGS) entry which is preliminary data.</text>
</comment>
<evidence type="ECO:0000256" key="1">
    <source>
        <dbReference type="SAM" id="SignalP"/>
    </source>
</evidence>
<dbReference type="Proteomes" id="UP000664835">
    <property type="component" value="Unassembled WGS sequence"/>
</dbReference>
<reference evidence="2 3" key="1">
    <citation type="submission" date="2021-03" db="EMBL/GenBank/DDBJ databases">
        <title>Thiomicrorhabdus sp.nov.,novel sulfur-oxidizing bacteria isolated from coastal sediment.</title>
        <authorList>
            <person name="Liu X."/>
        </authorList>
    </citation>
    <scope>NUCLEOTIDE SEQUENCE [LARGE SCALE GENOMIC DNA]</scope>
    <source>
        <strain evidence="2 3">6S2-11</strain>
    </source>
</reference>
<keyword evidence="1" id="KW-0732">Signal</keyword>
<keyword evidence="3" id="KW-1185">Reference proteome</keyword>
<feature type="signal peptide" evidence="1">
    <location>
        <begin position="1"/>
        <end position="35"/>
    </location>
</feature>
<name>A0ABS3Q5I3_9GAMM</name>
<proteinExistence type="predicted"/>